<dbReference type="GO" id="GO:0005886">
    <property type="term" value="C:plasma membrane"/>
    <property type="evidence" value="ECO:0007669"/>
    <property type="project" value="UniProtKB-SubCell"/>
</dbReference>
<evidence type="ECO:0000256" key="2">
    <source>
        <dbReference type="ARBA" id="ARBA00008445"/>
    </source>
</evidence>
<keyword evidence="4 9" id="KW-0812">Transmembrane</keyword>
<evidence type="ECO:0000256" key="5">
    <source>
        <dbReference type="ARBA" id="ARBA00022927"/>
    </source>
</evidence>
<dbReference type="InterPro" id="IPR004692">
    <property type="entry name" value="SecG"/>
</dbReference>
<comment type="function">
    <text evidence="9">Involved in protein export. Participates in an early event of protein translocation.</text>
</comment>
<name>A0A955IWD5_UNCKA</name>
<keyword evidence="7 9" id="KW-0811">Translocation</keyword>
<dbReference type="GO" id="GO:0015450">
    <property type="term" value="F:protein-transporting ATPase activity"/>
    <property type="evidence" value="ECO:0007669"/>
    <property type="project" value="UniProtKB-UniRule"/>
</dbReference>
<evidence type="ECO:0000256" key="1">
    <source>
        <dbReference type="ARBA" id="ARBA00004141"/>
    </source>
</evidence>
<protein>
    <recommendedName>
        <fullName evidence="9">Protein-export membrane protein SecG</fullName>
    </recommendedName>
</protein>
<evidence type="ECO:0000256" key="3">
    <source>
        <dbReference type="ARBA" id="ARBA00022448"/>
    </source>
</evidence>
<dbReference type="GO" id="GO:0009306">
    <property type="term" value="P:protein secretion"/>
    <property type="evidence" value="ECO:0007669"/>
    <property type="project" value="UniProtKB-UniRule"/>
</dbReference>
<reference evidence="10" key="1">
    <citation type="submission" date="2020-04" db="EMBL/GenBank/DDBJ databases">
        <authorList>
            <person name="Zhang T."/>
        </authorList>
    </citation>
    <scope>NUCLEOTIDE SEQUENCE</scope>
    <source>
        <strain evidence="10">HKST-UBA80</strain>
    </source>
</reference>
<evidence type="ECO:0000256" key="9">
    <source>
        <dbReference type="RuleBase" id="RU365087"/>
    </source>
</evidence>
<evidence type="ECO:0000313" key="11">
    <source>
        <dbReference type="Proteomes" id="UP000714817"/>
    </source>
</evidence>
<dbReference type="Pfam" id="PF03840">
    <property type="entry name" value="SecG"/>
    <property type="match status" value="1"/>
</dbReference>
<dbReference type="AlphaFoldDB" id="A0A955IWD5"/>
<keyword evidence="6 9" id="KW-1133">Transmembrane helix</keyword>
<dbReference type="Proteomes" id="UP000714817">
    <property type="component" value="Unassembled WGS sequence"/>
</dbReference>
<keyword evidence="8 9" id="KW-0472">Membrane</keyword>
<keyword evidence="3 9" id="KW-0813">Transport</keyword>
<comment type="caution">
    <text evidence="10">The sequence shown here is derived from an EMBL/GenBank/DDBJ whole genome shotgun (WGS) entry which is preliminary data.</text>
</comment>
<evidence type="ECO:0000256" key="4">
    <source>
        <dbReference type="ARBA" id="ARBA00022692"/>
    </source>
</evidence>
<reference evidence="10" key="2">
    <citation type="journal article" date="2021" name="Microbiome">
        <title>Successional dynamics and alternative stable states in a saline activated sludge microbial community over 9 years.</title>
        <authorList>
            <person name="Wang Y."/>
            <person name="Ye J."/>
            <person name="Ju F."/>
            <person name="Liu L."/>
            <person name="Boyd J.A."/>
            <person name="Deng Y."/>
            <person name="Parks D.H."/>
            <person name="Jiang X."/>
            <person name="Yin X."/>
            <person name="Woodcroft B.J."/>
            <person name="Tyson G.W."/>
            <person name="Hugenholtz P."/>
            <person name="Polz M.F."/>
            <person name="Zhang T."/>
        </authorList>
    </citation>
    <scope>NUCLEOTIDE SEQUENCE</scope>
    <source>
        <strain evidence="10">HKST-UBA80</strain>
    </source>
</reference>
<feature type="transmembrane region" description="Helical" evidence="9">
    <location>
        <begin position="49"/>
        <end position="71"/>
    </location>
</feature>
<evidence type="ECO:0000256" key="6">
    <source>
        <dbReference type="ARBA" id="ARBA00022989"/>
    </source>
</evidence>
<proteinExistence type="inferred from homology"/>
<dbReference type="NCBIfam" id="TIGR00810">
    <property type="entry name" value="secG"/>
    <property type="match status" value="1"/>
</dbReference>
<gene>
    <name evidence="10" type="primary">secG</name>
    <name evidence="10" type="ORF">KDA10_01035</name>
</gene>
<keyword evidence="9" id="KW-1003">Cell membrane</keyword>
<sequence>MLNVLKALQLFLSVFIIFVVVIQTKTGGLSSSISGAVSAYRSKRGLERLILILTIISALFLVVNSLAIVILS</sequence>
<keyword evidence="5 9" id="KW-0653">Protein transport</keyword>
<dbReference type="EMBL" id="JAGQNY010000003">
    <property type="protein sequence ID" value="MCA9301937.1"/>
    <property type="molecule type" value="Genomic_DNA"/>
</dbReference>
<comment type="subcellular location">
    <subcellularLocation>
        <location evidence="9">Cell membrane</location>
        <topology evidence="9">Multi-pass membrane protein</topology>
    </subcellularLocation>
    <subcellularLocation>
        <location evidence="1">Membrane</location>
        <topology evidence="1">Multi-pass membrane protein</topology>
    </subcellularLocation>
</comment>
<accession>A0A955IWD5</accession>
<evidence type="ECO:0000256" key="8">
    <source>
        <dbReference type="ARBA" id="ARBA00023136"/>
    </source>
</evidence>
<evidence type="ECO:0000313" key="10">
    <source>
        <dbReference type="EMBL" id="MCA9301937.1"/>
    </source>
</evidence>
<evidence type="ECO:0000256" key="7">
    <source>
        <dbReference type="ARBA" id="ARBA00023010"/>
    </source>
</evidence>
<comment type="similarity">
    <text evidence="2 9">Belongs to the SecG family.</text>
</comment>
<comment type="caution">
    <text evidence="9">Lacks conserved residue(s) required for the propagation of feature annotation.</text>
</comment>
<organism evidence="10 11">
    <name type="scientific">candidate division WWE3 bacterium</name>
    <dbReference type="NCBI Taxonomy" id="2053526"/>
    <lineage>
        <taxon>Bacteria</taxon>
        <taxon>Katanobacteria</taxon>
    </lineage>
</organism>